<organism evidence="2 3">
    <name type="scientific">Aristolochia fimbriata</name>
    <name type="common">White veined hardy Dutchman's pipe vine</name>
    <dbReference type="NCBI Taxonomy" id="158543"/>
    <lineage>
        <taxon>Eukaryota</taxon>
        <taxon>Viridiplantae</taxon>
        <taxon>Streptophyta</taxon>
        <taxon>Embryophyta</taxon>
        <taxon>Tracheophyta</taxon>
        <taxon>Spermatophyta</taxon>
        <taxon>Magnoliopsida</taxon>
        <taxon>Magnoliidae</taxon>
        <taxon>Piperales</taxon>
        <taxon>Aristolochiaceae</taxon>
        <taxon>Aristolochia</taxon>
    </lineage>
</organism>
<dbReference type="InterPro" id="IPR002466">
    <property type="entry name" value="A_deamin"/>
</dbReference>
<reference evidence="2 3" key="1">
    <citation type="submission" date="2021-07" db="EMBL/GenBank/DDBJ databases">
        <title>The Aristolochia fimbriata genome: insights into angiosperm evolution, floral development and chemical biosynthesis.</title>
        <authorList>
            <person name="Jiao Y."/>
        </authorList>
    </citation>
    <scope>NUCLEOTIDE SEQUENCE [LARGE SCALE GENOMIC DNA]</scope>
    <source>
        <strain evidence="2">IBCAS-2021</strain>
        <tissue evidence="2">Leaf</tissue>
    </source>
</reference>
<dbReference type="Pfam" id="PF01107">
    <property type="entry name" value="MP"/>
    <property type="match status" value="1"/>
</dbReference>
<evidence type="ECO:0000313" key="3">
    <source>
        <dbReference type="Proteomes" id="UP000825729"/>
    </source>
</evidence>
<dbReference type="AlphaFoldDB" id="A0AAV7E115"/>
<proteinExistence type="predicted"/>
<accession>A0AAV7E115</accession>
<comment type="caution">
    <text evidence="2">The sequence shown here is derived from an EMBL/GenBank/DDBJ whole genome shotgun (WGS) entry which is preliminary data.</text>
</comment>
<name>A0AAV7E115_ARIFI</name>
<dbReference type="EMBL" id="JAINDJ010000007">
    <property type="protein sequence ID" value="KAG9441527.1"/>
    <property type="molecule type" value="Genomic_DNA"/>
</dbReference>
<dbReference type="PANTHER" id="PTHR47599:SF2">
    <property type="match status" value="1"/>
</dbReference>
<feature type="domain" description="A to I editase" evidence="1">
    <location>
        <begin position="201"/>
        <end position="308"/>
    </location>
</feature>
<evidence type="ECO:0000313" key="2">
    <source>
        <dbReference type="EMBL" id="KAG9441527.1"/>
    </source>
</evidence>
<dbReference type="InterPro" id="IPR028919">
    <property type="entry name" value="Viral_movement"/>
</dbReference>
<dbReference type="PANTHER" id="PTHR47599">
    <property type="entry name" value="CELL-TO-CELL MOVEMENT PROTEIN"/>
    <property type="match status" value="1"/>
</dbReference>
<dbReference type="PROSITE" id="PS50141">
    <property type="entry name" value="A_DEAMIN_EDITASE"/>
    <property type="match status" value="1"/>
</dbReference>
<dbReference type="InterPro" id="IPR051596">
    <property type="entry name" value="Caulimoviridae_Movement"/>
</dbReference>
<keyword evidence="3" id="KW-1185">Reference proteome</keyword>
<sequence length="409" mass="45422">MASLCIKMIVDLFSKYPGSLVARKPCKSRGEARLRIPSTSYSIRSKLLSEFYVSDIVAVSTPKSFYELLSPALGAPMPRSLFSSAGTTSKNASLDEYTVDVRDLTRWSLPKVPSKHIYDLGSFTLAWSHLVKTLEQTITVEDTEQALELFSESDILPFREKYKFLHIGCVQIALKPLTLKGLNTSLMLSLRDARCLNWADSLMGVMETSLTNGPVYFNIYPDLALSMTDPHLLKALSLNLVTHNYAFRPGAETIAIVYRIYYGVKPSSLPKRPSLGHSNILSTKWREAIPRTQIVRMRWSDADGNVEITFAPNLNTKNTFDYCHPLSSTPSLLAPSKSGSSSDLSPPSQLPLEITLHPLFAPSLLNPYLGSLPHLGPSLNHHLEYPSSSSHASSSIIIHLSIIRCHHHE</sequence>
<dbReference type="GO" id="GO:0006396">
    <property type="term" value="P:RNA processing"/>
    <property type="evidence" value="ECO:0007669"/>
    <property type="project" value="InterPro"/>
</dbReference>
<dbReference type="GO" id="GO:0004000">
    <property type="term" value="F:adenosine deaminase activity"/>
    <property type="evidence" value="ECO:0007669"/>
    <property type="project" value="InterPro"/>
</dbReference>
<dbReference type="Proteomes" id="UP000825729">
    <property type="component" value="Unassembled WGS sequence"/>
</dbReference>
<evidence type="ECO:0000259" key="1">
    <source>
        <dbReference type="PROSITE" id="PS50141"/>
    </source>
</evidence>
<gene>
    <name evidence="2" type="ORF">H6P81_017381</name>
</gene>
<dbReference type="GO" id="GO:0003723">
    <property type="term" value="F:RNA binding"/>
    <property type="evidence" value="ECO:0007669"/>
    <property type="project" value="InterPro"/>
</dbReference>
<protein>
    <recommendedName>
        <fullName evidence="1">A to I editase domain-containing protein</fullName>
    </recommendedName>
</protein>